<reference evidence="1 2" key="1">
    <citation type="submission" date="2018-04" db="EMBL/GenBank/DDBJ databases">
        <authorList>
            <person name="Zhang X."/>
            <person name="Yuan J."/>
            <person name="Li F."/>
            <person name="Xiang J."/>
        </authorList>
    </citation>
    <scope>NUCLEOTIDE SEQUENCE [LARGE SCALE GENOMIC DNA]</scope>
    <source>
        <tissue evidence="1">Muscle</tissue>
    </source>
</reference>
<gene>
    <name evidence="1" type="ORF">C7M84_018309</name>
</gene>
<sequence>MVTLLHVRIFSLRLTARHTHKSEARRVTTQRAVNPEKLRAKRFGAHVARETVVEPQDLTGTARITYLMQYPGLLLAGRRRAEFDPSVRVPFTYEILELCYGKNNSVGGGDNVHLPPPPHSLSHLLLPLTLPDLLPLLLTLTSSLSFSPHSSLPSLPHSLLSPSLPSLPLLLPLTLHDLLHLTFSSLSFSYLTFSSFSSPSLSFPFSFSFLFLSFSPSLSPILLPLPSSVPYTRAPTSNFQLDPFQHLATPASRVCCSCLALLALPIVPSGQGQREKGNPYSPSFLLFSSPPLIPSLYPPSPLPYPPLYPTLTPLPLTPLYPPFSRPIYLPYPSLIYPLTPLPLSPLSPNFPHSIPPPPFPSLGFLPSCTPV</sequence>
<proteinExistence type="predicted"/>
<evidence type="ECO:0000313" key="2">
    <source>
        <dbReference type="Proteomes" id="UP000283509"/>
    </source>
</evidence>
<comment type="caution">
    <text evidence="1">The sequence shown here is derived from an EMBL/GenBank/DDBJ whole genome shotgun (WGS) entry which is preliminary data.</text>
</comment>
<reference evidence="1 2" key="2">
    <citation type="submission" date="2019-01" db="EMBL/GenBank/DDBJ databases">
        <title>The decoding of complex shrimp genome reveals the adaptation for benthos swimmer, frequently molting mechanism and breeding impact on genome.</title>
        <authorList>
            <person name="Sun Y."/>
            <person name="Gao Y."/>
            <person name="Yu Y."/>
        </authorList>
    </citation>
    <scope>NUCLEOTIDE SEQUENCE [LARGE SCALE GENOMIC DNA]</scope>
    <source>
        <tissue evidence="1">Muscle</tissue>
    </source>
</reference>
<name>A0A423SHY3_PENVA</name>
<dbReference type="AlphaFoldDB" id="A0A423SHY3"/>
<protein>
    <submittedName>
        <fullName evidence="1">Uncharacterized protein</fullName>
    </submittedName>
</protein>
<accession>A0A423SHY3</accession>
<organism evidence="1 2">
    <name type="scientific">Penaeus vannamei</name>
    <name type="common">Whiteleg shrimp</name>
    <name type="synonym">Litopenaeus vannamei</name>
    <dbReference type="NCBI Taxonomy" id="6689"/>
    <lineage>
        <taxon>Eukaryota</taxon>
        <taxon>Metazoa</taxon>
        <taxon>Ecdysozoa</taxon>
        <taxon>Arthropoda</taxon>
        <taxon>Crustacea</taxon>
        <taxon>Multicrustacea</taxon>
        <taxon>Malacostraca</taxon>
        <taxon>Eumalacostraca</taxon>
        <taxon>Eucarida</taxon>
        <taxon>Decapoda</taxon>
        <taxon>Dendrobranchiata</taxon>
        <taxon>Penaeoidea</taxon>
        <taxon>Penaeidae</taxon>
        <taxon>Penaeus</taxon>
    </lineage>
</organism>
<keyword evidence="2" id="KW-1185">Reference proteome</keyword>
<dbReference type="EMBL" id="QCYY01003380">
    <property type="protein sequence ID" value="ROT63775.1"/>
    <property type="molecule type" value="Genomic_DNA"/>
</dbReference>
<evidence type="ECO:0000313" key="1">
    <source>
        <dbReference type="EMBL" id="ROT63775.1"/>
    </source>
</evidence>
<dbReference type="Proteomes" id="UP000283509">
    <property type="component" value="Unassembled WGS sequence"/>
</dbReference>